<dbReference type="PANTHER" id="PTHR47592:SF30">
    <property type="entry name" value="CCHC-TYPE DOMAIN-CONTAINING PROTEIN"/>
    <property type="match status" value="1"/>
</dbReference>
<keyword evidence="2" id="KW-1185">Reference proteome</keyword>
<name>A0A251N744_PRUPE</name>
<sequence length="225" mass="26266">MLFYLTTKKLASICTSDKPYASDNPTPEQTWALQTWIENDFLCKNYIEKYDTKEADAKKFAVSRYLKFQIMDEKSVEAQSHELHKILHEIIIEGMNLDEQFQVAIIIHKLPPSWKDFKNALRHKTKEFSLESLITRLHIEEEARKHDMKEEVLLISNNNKNHNSNRNQTTAALKTNGKNMKIKTGTATTTTRIEMFLCYNYHKPGHLAQNCRKRSRPAPQVNITE</sequence>
<dbReference type="AlphaFoldDB" id="A0A251N744"/>
<organism evidence="1 2">
    <name type="scientific">Prunus persica</name>
    <name type="common">Peach</name>
    <name type="synonym">Amygdalus persica</name>
    <dbReference type="NCBI Taxonomy" id="3760"/>
    <lineage>
        <taxon>Eukaryota</taxon>
        <taxon>Viridiplantae</taxon>
        <taxon>Streptophyta</taxon>
        <taxon>Embryophyta</taxon>
        <taxon>Tracheophyta</taxon>
        <taxon>Spermatophyta</taxon>
        <taxon>Magnoliopsida</taxon>
        <taxon>eudicotyledons</taxon>
        <taxon>Gunneridae</taxon>
        <taxon>Pentapetalae</taxon>
        <taxon>rosids</taxon>
        <taxon>fabids</taxon>
        <taxon>Rosales</taxon>
        <taxon>Rosaceae</taxon>
        <taxon>Amygdaloideae</taxon>
        <taxon>Amygdaleae</taxon>
        <taxon>Prunus</taxon>
    </lineage>
</organism>
<dbReference type="PANTHER" id="PTHR47592">
    <property type="entry name" value="PBF68 PROTEIN"/>
    <property type="match status" value="1"/>
</dbReference>
<accession>A0A251N744</accession>
<dbReference type="Gramene" id="ONH94399">
    <property type="protein sequence ID" value="ONH94399"/>
    <property type="gene ID" value="PRUPE_7G014200"/>
</dbReference>
<gene>
    <name evidence="1" type="ORF">PRUPE_7G014200</name>
</gene>
<dbReference type="EMBL" id="CM007657">
    <property type="protein sequence ID" value="ONH94399.1"/>
    <property type="molecule type" value="Genomic_DNA"/>
</dbReference>
<dbReference type="SUPFAM" id="SSF57756">
    <property type="entry name" value="Retrovirus zinc finger-like domains"/>
    <property type="match status" value="1"/>
</dbReference>
<dbReference type="Proteomes" id="UP000006882">
    <property type="component" value="Chromosome G7"/>
</dbReference>
<evidence type="ECO:0008006" key="3">
    <source>
        <dbReference type="Google" id="ProtNLM"/>
    </source>
</evidence>
<protein>
    <recommendedName>
        <fullName evidence="3">CCHC-type domain-containing protein</fullName>
    </recommendedName>
</protein>
<dbReference type="GO" id="GO:0003676">
    <property type="term" value="F:nucleic acid binding"/>
    <property type="evidence" value="ECO:0007669"/>
    <property type="project" value="InterPro"/>
</dbReference>
<evidence type="ECO:0000313" key="1">
    <source>
        <dbReference type="EMBL" id="ONH94399.1"/>
    </source>
</evidence>
<proteinExistence type="predicted"/>
<evidence type="ECO:0000313" key="2">
    <source>
        <dbReference type="Proteomes" id="UP000006882"/>
    </source>
</evidence>
<reference evidence="1 2" key="1">
    <citation type="journal article" date="2013" name="Nat. Genet.">
        <title>The high-quality draft genome of peach (Prunus persica) identifies unique patterns of genetic diversity, domestication and genome evolution.</title>
        <authorList>
            <consortium name="International Peach Genome Initiative"/>
            <person name="Verde I."/>
            <person name="Abbott A.G."/>
            <person name="Scalabrin S."/>
            <person name="Jung S."/>
            <person name="Shu S."/>
            <person name="Marroni F."/>
            <person name="Zhebentyayeva T."/>
            <person name="Dettori M.T."/>
            <person name="Grimwood J."/>
            <person name="Cattonaro F."/>
            <person name="Zuccolo A."/>
            <person name="Rossini L."/>
            <person name="Jenkins J."/>
            <person name="Vendramin E."/>
            <person name="Meisel L.A."/>
            <person name="Decroocq V."/>
            <person name="Sosinski B."/>
            <person name="Prochnik S."/>
            <person name="Mitros T."/>
            <person name="Policriti A."/>
            <person name="Cipriani G."/>
            <person name="Dondini L."/>
            <person name="Ficklin S."/>
            <person name="Goodstein D.M."/>
            <person name="Xuan P."/>
            <person name="Del Fabbro C."/>
            <person name="Aramini V."/>
            <person name="Copetti D."/>
            <person name="Gonzalez S."/>
            <person name="Horner D.S."/>
            <person name="Falchi R."/>
            <person name="Lucas S."/>
            <person name="Mica E."/>
            <person name="Maldonado J."/>
            <person name="Lazzari B."/>
            <person name="Bielenberg D."/>
            <person name="Pirona R."/>
            <person name="Miculan M."/>
            <person name="Barakat A."/>
            <person name="Testolin R."/>
            <person name="Stella A."/>
            <person name="Tartarini S."/>
            <person name="Tonutti P."/>
            <person name="Arus P."/>
            <person name="Orellana A."/>
            <person name="Wells C."/>
            <person name="Main D."/>
            <person name="Vizzotto G."/>
            <person name="Silva H."/>
            <person name="Salamini F."/>
            <person name="Schmutz J."/>
            <person name="Morgante M."/>
            <person name="Rokhsar D.S."/>
        </authorList>
    </citation>
    <scope>NUCLEOTIDE SEQUENCE [LARGE SCALE GENOMIC DNA]</scope>
    <source>
        <strain evidence="2">cv. Nemared</strain>
    </source>
</reference>
<dbReference type="InterPro" id="IPR036875">
    <property type="entry name" value="Znf_CCHC_sf"/>
</dbReference>
<dbReference type="GO" id="GO:0008270">
    <property type="term" value="F:zinc ion binding"/>
    <property type="evidence" value="ECO:0007669"/>
    <property type="project" value="InterPro"/>
</dbReference>
<dbReference type="Pfam" id="PF14223">
    <property type="entry name" value="Retrotran_gag_2"/>
    <property type="match status" value="1"/>
</dbReference>